<evidence type="ECO:0000259" key="6">
    <source>
        <dbReference type="PROSITE" id="PS50918"/>
    </source>
</evidence>
<proteinExistence type="predicted"/>
<keyword evidence="4" id="KW-0539">Nucleus</keyword>
<dbReference type="InterPro" id="IPR057823">
    <property type="entry name" value="WWE_RCD1"/>
</dbReference>
<protein>
    <submittedName>
        <fullName evidence="9">Putative inactive poly(ADP-ribose) polymerase RCD1-like</fullName>
    </submittedName>
</protein>
<dbReference type="PROSITE" id="PS51059">
    <property type="entry name" value="PARP_CATALYTIC"/>
    <property type="match status" value="1"/>
</dbReference>
<feature type="domain" description="WWE" evidence="6">
    <location>
        <begin position="75"/>
        <end position="150"/>
    </location>
</feature>
<evidence type="ECO:0000259" key="8">
    <source>
        <dbReference type="PROSITE" id="PS51879"/>
    </source>
</evidence>
<dbReference type="Pfam" id="PF12174">
    <property type="entry name" value="RST"/>
    <property type="match status" value="1"/>
</dbReference>
<sequence length="602" mass="68487">MESKWVKVVDNGRSIVIDSKRKRSAQYAGHIIGASHKVLPLRSSRNSFFSKLGKRKRSNGYKTKCGSHFKKSFLKNYSDFMRSGLPQRLLFYQNGEWNDFPQDIVELVREGFKVKKVAVEVQFNGSHLMLDILYMIQVDLKTGLQKPIAWIDEAGSCFFPELYSNNCESHECYRSELEKDDEFMYPEPNGTREIKLHLEIEINGVNSCELEECVEESNISVKRTKIDQKPIKNDYEPGVNENFYQKSDAKVEGVEKIQKISENLSPKFEDVSETVDSDAVRKMFVMGMNPFLNANILEINRSSSNLMRARLELFQKQVEIIQQYRGNPNVRYAWFASSKDALSSIMTYGLGNGGPVVKTTYGVGVHLTTVKCAHTSANDCDIDKNGVRHLVFCRVILGNMEVVHPGSGQFHPSSENFDSGVDDLQNPSYYIVWNMNMNTHIYPEYVVSFKMSLRAEGALVGKESRFMSGITTCQRPQGQLQLDSFSVESERNCRPYQDFENKSQGKAPTVGSSTSKTPKSPCMPFALLFEAISNKVAPKDMKLVNIHYDLFRNKKISRDDFIKKLRLIVGDQLLRSTITSLQCKQPSNPPCPLKVLKEEQEC</sequence>
<evidence type="ECO:0000256" key="1">
    <source>
        <dbReference type="ARBA" id="ARBA00004123"/>
    </source>
</evidence>
<evidence type="ECO:0000259" key="7">
    <source>
        <dbReference type="PROSITE" id="PS51059"/>
    </source>
</evidence>
<accession>A0A5B6ZI25</accession>
<feature type="domain" description="RST" evidence="8">
    <location>
        <begin position="516"/>
        <end position="587"/>
    </location>
</feature>
<evidence type="ECO:0000256" key="4">
    <source>
        <dbReference type="ARBA" id="ARBA00023242"/>
    </source>
</evidence>
<dbReference type="AlphaFoldDB" id="A0A5B6ZI25"/>
<dbReference type="InterPro" id="IPR012317">
    <property type="entry name" value="Poly(ADP-ribose)pol_cat_dom"/>
</dbReference>
<dbReference type="InterPro" id="IPR044964">
    <property type="entry name" value="RCD1/SRO1-5"/>
</dbReference>
<dbReference type="SUPFAM" id="SSF56399">
    <property type="entry name" value="ADP-ribosylation"/>
    <property type="match status" value="1"/>
</dbReference>
<dbReference type="PROSITE" id="PS51879">
    <property type="entry name" value="RST"/>
    <property type="match status" value="1"/>
</dbReference>
<dbReference type="PANTHER" id="PTHR32263">
    <property type="entry name" value="INACTIVE POLY [ADP-RIBOSE] POLYMERASE SRO4-RELATED"/>
    <property type="match status" value="1"/>
</dbReference>
<dbReference type="InterPro" id="IPR004170">
    <property type="entry name" value="WWE_dom"/>
</dbReference>
<keyword evidence="2" id="KW-0217">Developmental protein</keyword>
<organism evidence="9">
    <name type="scientific">Davidia involucrata</name>
    <name type="common">Dove tree</name>
    <dbReference type="NCBI Taxonomy" id="16924"/>
    <lineage>
        <taxon>Eukaryota</taxon>
        <taxon>Viridiplantae</taxon>
        <taxon>Streptophyta</taxon>
        <taxon>Embryophyta</taxon>
        <taxon>Tracheophyta</taxon>
        <taxon>Spermatophyta</taxon>
        <taxon>Magnoliopsida</taxon>
        <taxon>eudicotyledons</taxon>
        <taxon>Gunneridae</taxon>
        <taxon>Pentapetalae</taxon>
        <taxon>asterids</taxon>
        <taxon>Cornales</taxon>
        <taxon>Nyssaceae</taxon>
        <taxon>Davidia</taxon>
    </lineage>
</organism>
<dbReference type="Pfam" id="PF23467">
    <property type="entry name" value="WWE_5"/>
    <property type="match status" value="1"/>
</dbReference>
<feature type="domain" description="PARP catalytic" evidence="7">
    <location>
        <begin position="262"/>
        <end position="470"/>
    </location>
</feature>
<feature type="compositionally biased region" description="Polar residues" evidence="5">
    <location>
        <begin position="504"/>
        <end position="518"/>
    </location>
</feature>
<evidence type="ECO:0000256" key="3">
    <source>
        <dbReference type="ARBA" id="ARBA00023016"/>
    </source>
</evidence>
<dbReference type="GO" id="GO:0003950">
    <property type="term" value="F:NAD+ poly-ADP-ribosyltransferase activity"/>
    <property type="evidence" value="ECO:0007669"/>
    <property type="project" value="InterPro"/>
</dbReference>
<evidence type="ECO:0000313" key="9">
    <source>
        <dbReference type="EMBL" id="MPA42713.1"/>
    </source>
</evidence>
<dbReference type="InterPro" id="IPR022003">
    <property type="entry name" value="RST"/>
</dbReference>
<dbReference type="EMBL" id="GHES01012154">
    <property type="protein sequence ID" value="MPA42713.1"/>
    <property type="molecule type" value="Transcribed_RNA"/>
</dbReference>
<comment type="subcellular location">
    <subcellularLocation>
        <location evidence="1">Nucleus</location>
    </subcellularLocation>
</comment>
<feature type="region of interest" description="Disordered" evidence="5">
    <location>
        <begin position="496"/>
        <end position="518"/>
    </location>
</feature>
<reference evidence="9" key="1">
    <citation type="submission" date="2019-08" db="EMBL/GenBank/DDBJ databases">
        <title>Reference gene set and small RNA set construction with multiple tissues from Davidia involucrata Baill.</title>
        <authorList>
            <person name="Yang H."/>
            <person name="Zhou C."/>
            <person name="Li G."/>
            <person name="Wang J."/>
            <person name="Gao P."/>
            <person name="Wang M."/>
            <person name="Wang R."/>
            <person name="Zhao Y."/>
        </authorList>
    </citation>
    <scope>NUCLEOTIDE SEQUENCE</scope>
    <source>
        <tissue evidence="9">Mixed with DoveR01_LX</tissue>
    </source>
</reference>
<evidence type="ECO:0000256" key="2">
    <source>
        <dbReference type="ARBA" id="ARBA00022473"/>
    </source>
</evidence>
<gene>
    <name evidence="9" type="ORF">Din_012154</name>
</gene>
<dbReference type="PROSITE" id="PS50918">
    <property type="entry name" value="WWE"/>
    <property type="match status" value="1"/>
</dbReference>
<dbReference type="Gene3D" id="3.90.228.10">
    <property type="match status" value="1"/>
</dbReference>
<keyword evidence="3" id="KW-0346">Stress response</keyword>
<evidence type="ECO:0000256" key="5">
    <source>
        <dbReference type="SAM" id="MobiDB-lite"/>
    </source>
</evidence>
<name>A0A5B6ZI25_DAVIN</name>
<dbReference type="GO" id="GO:0005634">
    <property type="term" value="C:nucleus"/>
    <property type="evidence" value="ECO:0007669"/>
    <property type="project" value="UniProtKB-SubCell"/>
</dbReference>
<dbReference type="PANTHER" id="PTHR32263:SF5">
    <property type="entry name" value="INACTIVE POLY [ADP-RIBOSE] POLYMERASE SRO1-RELATED"/>
    <property type="match status" value="1"/>
</dbReference>